<dbReference type="PANTHER" id="PTHR23176">
    <property type="entry name" value="RHO/RAC/CDC GTPASE-ACTIVATING PROTEIN"/>
    <property type="match status" value="1"/>
</dbReference>
<evidence type="ECO:0000256" key="2">
    <source>
        <dbReference type="PROSITE-ProRule" id="PRU00135"/>
    </source>
</evidence>
<feature type="domain" description="N-terminal Ras-GEF" evidence="4">
    <location>
        <begin position="1011"/>
        <end position="1156"/>
    </location>
</feature>
<keyword evidence="7" id="KW-1185">Reference proteome</keyword>
<dbReference type="InterPro" id="IPR000651">
    <property type="entry name" value="Ras-like_Gua-exchang_fac_N"/>
</dbReference>
<feature type="compositionally biased region" description="Polar residues" evidence="3">
    <location>
        <begin position="200"/>
        <end position="224"/>
    </location>
</feature>
<feature type="compositionally biased region" description="Low complexity" evidence="3">
    <location>
        <begin position="231"/>
        <end position="240"/>
    </location>
</feature>
<dbReference type="Gene3D" id="1.10.840.10">
    <property type="entry name" value="Ras guanine-nucleotide exchange factors catalytic domain"/>
    <property type="match status" value="1"/>
</dbReference>
<feature type="region of interest" description="Disordered" evidence="3">
    <location>
        <begin position="1953"/>
        <end position="1975"/>
    </location>
</feature>
<feature type="compositionally biased region" description="Basic and acidic residues" evidence="3">
    <location>
        <begin position="1535"/>
        <end position="1553"/>
    </location>
</feature>
<feature type="region of interest" description="Disordered" evidence="3">
    <location>
        <begin position="1"/>
        <end position="105"/>
    </location>
</feature>
<organism evidence="6 7">
    <name type="scientific">Clathrus columnatus</name>
    <dbReference type="NCBI Taxonomy" id="1419009"/>
    <lineage>
        <taxon>Eukaryota</taxon>
        <taxon>Fungi</taxon>
        <taxon>Dikarya</taxon>
        <taxon>Basidiomycota</taxon>
        <taxon>Agaricomycotina</taxon>
        <taxon>Agaricomycetes</taxon>
        <taxon>Phallomycetidae</taxon>
        <taxon>Phallales</taxon>
        <taxon>Clathraceae</taxon>
        <taxon>Clathrus</taxon>
    </lineage>
</organism>
<dbReference type="GO" id="GO:0007264">
    <property type="term" value="P:small GTPase-mediated signal transduction"/>
    <property type="evidence" value="ECO:0007669"/>
    <property type="project" value="InterPro"/>
</dbReference>
<dbReference type="SMART" id="SM00147">
    <property type="entry name" value="RasGEF"/>
    <property type="match status" value="1"/>
</dbReference>
<comment type="caution">
    <text evidence="6">The sequence shown here is derived from an EMBL/GenBank/DDBJ whole genome shotgun (WGS) entry which is preliminary data.</text>
</comment>
<dbReference type="GO" id="GO:0005737">
    <property type="term" value="C:cytoplasm"/>
    <property type="evidence" value="ECO:0007669"/>
    <property type="project" value="TreeGrafter"/>
</dbReference>
<keyword evidence="1" id="KW-0343">GTPase activation</keyword>
<dbReference type="Gene3D" id="2.30.29.30">
    <property type="entry name" value="Pleckstrin-homology domain (PH domain)/Phosphotyrosine-binding domain (PTB)"/>
    <property type="match status" value="1"/>
</dbReference>
<dbReference type="PANTHER" id="PTHR23176:SF96">
    <property type="entry name" value="GTPASE-ACTIVATING PROTEIN BEM2_IPL2"/>
    <property type="match status" value="1"/>
</dbReference>
<dbReference type="InterPro" id="IPR023578">
    <property type="entry name" value="Ras_GEF_dom_sf"/>
</dbReference>
<dbReference type="SUPFAM" id="SSF50729">
    <property type="entry name" value="PH domain-like"/>
    <property type="match status" value="1"/>
</dbReference>
<evidence type="ECO:0000313" key="6">
    <source>
        <dbReference type="EMBL" id="GJJ08394.1"/>
    </source>
</evidence>
<protein>
    <submittedName>
        <fullName evidence="6">Uncharacterized protein</fullName>
    </submittedName>
</protein>
<dbReference type="InterPro" id="IPR011993">
    <property type="entry name" value="PH-like_dom_sf"/>
</dbReference>
<feature type="domain" description="Rho-GAP" evidence="5">
    <location>
        <begin position="1713"/>
        <end position="1921"/>
    </location>
</feature>
<dbReference type="Gene3D" id="1.10.555.10">
    <property type="entry name" value="Rho GTPase activation protein"/>
    <property type="match status" value="1"/>
</dbReference>
<dbReference type="InterPro" id="IPR000198">
    <property type="entry name" value="RhoGAP_dom"/>
</dbReference>
<evidence type="ECO:0000256" key="1">
    <source>
        <dbReference type="ARBA" id="ARBA00022468"/>
    </source>
</evidence>
<feature type="compositionally biased region" description="Basic and acidic residues" evidence="3">
    <location>
        <begin position="259"/>
        <end position="269"/>
    </location>
</feature>
<feature type="compositionally biased region" description="Polar residues" evidence="3">
    <location>
        <begin position="58"/>
        <end position="69"/>
    </location>
</feature>
<dbReference type="InterPro" id="IPR050729">
    <property type="entry name" value="Rho-GAP"/>
</dbReference>
<dbReference type="Pfam" id="PF00617">
    <property type="entry name" value="RasGEF"/>
    <property type="match status" value="1"/>
</dbReference>
<evidence type="ECO:0000313" key="7">
    <source>
        <dbReference type="Proteomes" id="UP001050691"/>
    </source>
</evidence>
<evidence type="ECO:0000256" key="3">
    <source>
        <dbReference type="SAM" id="MobiDB-lite"/>
    </source>
</evidence>
<feature type="region of interest" description="Disordered" evidence="3">
    <location>
        <begin position="198"/>
        <end position="307"/>
    </location>
</feature>
<keyword evidence="2" id="KW-0344">Guanine-nucleotide releasing factor</keyword>
<accession>A0AAV5A6M8</accession>
<dbReference type="CDD" id="cd00159">
    <property type="entry name" value="RhoGAP"/>
    <property type="match status" value="1"/>
</dbReference>
<dbReference type="InterPro" id="IPR008936">
    <property type="entry name" value="Rho_GTPase_activation_prot"/>
</dbReference>
<dbReference type="SUPFAM" id="SSF48366">
    <property type="entry name" value="Ras GEF"/>
    <property type="match status" value="2"/>
</dbReference>
<dbReference type="Pfam" id="PF00620">
    <property type="entry name" value="RhoGAP"/>
    <property type="match status" value="1"/>
</dbReference>
<feature type="compositionally biased region" description="Polar residues" evidence="3">
    <location>
        <begin position="241"/>
        <end position="258"/>
    </location>
</feature>
<feature type="compositionally biased region" description="Polar residues" evidence="3">
    <location>
        <begin position="14"/>
        <end position="42"/>
    </location>
</feature>
<evidence type="ECO:0000259" key="5">
    <source>
        <dbReference type="PROSITE" id="PS50238"/>
    </source>
</evidence>
<feature type="region of interest" description="Disordered" evidence="3">
    <location>
        <begin position="1535"/>
        <end position="1563"/>
    </location>
</feature>
<feature type="compositionally biased region" description="Polar residues" evidence="3">
    <location>
        <begin position="283"/>
        <end position="307"/>
    </location>
</feature>
<dbReference type="PROSITE" id="PS50212">
    <property type="entry name" value="RASGEF_NTER"/>
    <property type="match status" value="1"/>
</dbReference>
<reference evidence="6" key="1">
    <citation type="submission" date="2021-10" db="EMBL/GenBank/DDBJ databases">
        <title>De novo Genome Assembly of Clathrus columnatus (Basidiomycota, Fungi) Using Illumina and Nanopore Sequence Data.</title>
        <authorList>
            <person name="Ogiso-Tanaka E."/>
            <person name="Itagaki H."/>
            <person name="Hosoya T."/>
            <person name="Hosaka K."/>
        </authorList>
    </citation>
    <scope>NUCLEOTIDE SEQUENCE</scope>
    <source>
        <strain evidence="6">MO-923</strain>
    </source>
</reference>
<evidence type="ECO:0000259" key="4">
    <source>
        <dbReference type="PROSITE" id="PS50212"/>
    </source>
</evidence>
<name>A0AAV5A6M8_9AGAM</name>
<dbReference type="SUPFAM" id="SSF48350">
    <property type="entry name" value="GTPase activation domain, GAP"/>
    <property type="match status" value="1"/>
</dbReference>
<dbReference type="Proteomes" id="UP001050691">
    <property type="component" value="Unassembled WGS sequence"/>
</dbReference>
<dbReference type="SMART" id="SM00324">
    <property type="entry name" value="RhoGAP"/>
    <property type="match status" value="1"/>
</dbReference>
<proteinExistence type="predicted"/>
<feature type="region of interest" description="Disordered" evidence="3">
    <location>
        <begin position="390"/>
        <end position="409"/>
    </location>
</feature>
<dbReference type="Gene3D" id="1.20.870.10">
    <property type="entry name" value="Son of sevenless (SoS) protein Chain: S domain 1"/>
    <property type="match status" value="1"/>
</dbReference>
<sequence length="1981" mass="222872">MSKRRERIPIPGQFPSQGSHSPVSSITGSPFTNTPISTSPPSLSGFLSKPSRWFSRPSAASKNGLSSPETPRARTMSTVRRVAISGPTDPRPINSPNSLKPIEGSISASRSVLDLTLAPSADHTSPNDKSFQSGPVALKSISRKTWSRSVDDLSQIMSTQDQHSVLTDPPSRDESLNIQTRAKIEAYRRNFVNSPLAAVPSSQTAPSSPITPSDKSNVNNSSVTFPPILHPSSKSTPSTSIFSENSQPPRSRNRTMSSFDHERDRDKNRLIPPPATMPRLQGHSLTTSPTKHNPFTLNTSSDATSKRSSQIIQYSGFLNRHTGSNGHLTFRPAHLNIVLSKSWKPYKAVLKGSKLHFYKPPSDKNLEIRELFPQGTDPAPSELLQMIEPPEEEPEEPVQSAGKNKDEVRKRARLYRGRNTHPELSLGTDGFPARGTLDALLHETIFGNCFGTIDDRSTCRRRYSSCMMLGLPRLMYREEFENEFIRYATYFVNEAEVHEQDGARKHVSWLLDVYVAFYKHPFNATKWEQFKSSIKYMAGSGGSDENLTSSSSHKVHTESLLNRQPTDTKSVIGNLTDEQFLNFNPSMLAESLTLFHLQSLPQTCDTSLSVDFLEYALQNDGDTQSPGFYSAFFSSDEAPHWLSRFIVAQILSPYTISSNTSSDVPSISKTHLRSELVTHWIKTAEHCRGSGDRCTWKAVEAALCSRPLARLEKVWRRTDLSPLRLLHSWTKDLDTQDTPIMTPWGGDIRDRIASLWPTAKTDFGGRDDMWDVETLLKISDYVSSVQDQFARSISKLDFGRPDDITMQLVKLWRNVRTTPGKFRTFDDYMSLSFAAEPRLKGRFEAHHWQRTSNTRLLNAAAAQFLIPLAFIEPLPTFSLVDRELQRSKRDPTDVSLPPVHRARISQLFCAISLPGGDQQLDAALHNTSDGGGLVIPLYDGDLLVEVLENSLEIPSRPSSIFESNLERRTSQVRVTNGGFERKASVARRGSLPVLPQADIAHPAEKSSEPSLRVIIKAGTLDRLVDVLLFGLDDVSVSVADDNGEAPLRGGKTRLLKLDYEAFRTAWWATFRSFVTPLVFFELLRKRSTLSIPSHKTQRAIFLLILHWFEKGGGITDALNDSELFRTVDAFVNSPIAERDDKKSLDSTSLEALEASRQQVAELFTKRLRRPQVYTPLLSQTFTDIYPVNYGNQPPSLDELDPETLVENLDALAATAMRSLTLDDLIITIDILETQSADRLGWFLNQDAISNSDEIEIQTIYSHLQQVEPSVLISDTQDSIYKLLPPGIRGLILAHAVTRKYLLSKIVTPRLGLRIRQARMEMLLRAIEVCRLRTMDRPSDEMFINQSSACSFVETAIVSAIIAPESRFFSMAWNSVALSRGTTAESLDSLLAKPVTQSVLNNNRLTVDIGWLLERFLEVISMPNLVDSDVQGSTLINIDKRRCLYDLSVLSLSLLPSRTRKVQNAFDRSDVERLNNMHREVTGPAFDNRLLRDEAYHESLNGPAHHKRNQRPFAKIVQQQQEKYRRDRVVRDRLAREKKAEQIRSDKREEDLNRAMHSVRPNGLTLKTQRSRRTMSSAFLQLMRPISSAFISGDQSDNGIAPVQRRTAQELDFEPLGKPSLVISLAGATFKSFVNNIRLYLFYITTEDGGRYLLQASTRSELESWKSYITETAKLTSAKRLTYIGNSTKPLLPQDHIDIPSQMGSRHPQAVFNVDLGVLLQREAGNNLVPVGAVPHILERCLAEIEARGLQEPGLYRVPGASSSINALRAQFDTGRDYVDIFAICDVVKTWLRVLPQSIFPERSYQEAIQVIRMWFYQIVVVIGIFPRLKSALDFEERLKAVRKVIQGLPVNNMHLLKRVCEHLDRVTDYEEQNQMTAEALAVVFNPSLLRPPTNSFALLMQNMKYTSQLLQMLIIHFHRVFNVEQDEEADIDMADRIEDAITETELRPLSSVPTDVIHDHDPDLEPLPSRVGDGDTMMIFS</sequence>
<dbReference type="InterPro" id="IPR001895">
    <property type="entry name" value="RASGEF_cat_dom"/>
</dbReference>
<dbReference type="GO" id="GO:0005096">
    <property type="term" value="F:GTPase activator activity"/>
    <property type="evidence" value="ECO:0007669"/>
    <property type="project" value="UniProtKB-KW"/>
</dbReference>
<gene>
    <name evidence="6" type="ORF">Clacol_002609</name>
</gene>
<dbReference type="InterPro" id="IPR036964">
    <property type="entry name" value="RASGEF_cat_dom_sf"/>
</dbReference>
<dbReference type="PROSITE" id="PS50238">
    <property type="entry name" value="RHOGAP"/>
    <property type="match status" value="1"/>
</dbReference>
<dbReference type="GO" id="GO:0005085">
    <property type="term" value="F:guanyl-nucleotide exchange factor activity"/>
    <property type="evidence" value="ECO:0007669"/>
    <property type="project" value="UniProtKB-KW"/>
</dbReference>
<dbReference type="EMBL" id="BPWL01000003">
    <property type="protein sequence ID" value="GJJ08394.1"/>
    <property type="molecule type" value="Genomic_DNA"/>
</dbReference>